<dbReference type="OrthoDB" id="5859523at2759"/>
<dbReference type="InterPro" id="IPR011015">
    <property type="entry name" value="LEM/LEM-like_dom_sf"/>
</dbReference>
<keyword evidence="1" id="KW-0472">Membrane</keyword>
<dbReference type="Pfam" id="PF03020">
    <property type="entry name" value="LEM"/>
    <property type="match status" value="1"/>
</dbReference>
<keyword evidence="3" id="KW-1185">Reference proteome</keyword>
<evidence type="ECO:0000313" key="3">
    <source>
        <dbReference type="Proteomes" id="UP000025227"/>
    </source>
</evidence>
<dbReference type="CDD" id="cd12934">
    <property type="entry name" value="LEM"/>
    <property type="match status" value="1"/>
</dbReference>
<name>A0A7I4XYF5_HAECO</name>
<keyword evidence="1" id="KW-1133">Transmembrane helix</keyword>
<protein>
    <submittedName>
        <fullName evidence="4">LEM domain-containing protein</fullName>
    </submittedName>
</protein>
<dbReference type="AlphaFoldDB" id="A0A7I4XYF5"/>
<organism evidence="3 4">
    <name type="scientific">Haemonchus contortus</name>
    <name type="common">Barber pole worm</name>
    <dbReference type="NCBI Taxonomy" id="6289"/>
    <lineage>
        <taxon>Eukaryota</taxon>
        <taxon>Metazoa</taxon>
        <taxon>Ecdysozoa</taxon>
        <taxon>Nematoda</taxon>
        <taxon>Chromadorea</taxon>
        <taxon>Rhabditida</taxon>
        <taxon>Rhabditina</taxon>
        <taxon>Rhabditomorpha</taxon>
        <taxon>Strongyloidea</taxon>
        <taxon>Trichostrongylidae</taxon>
        <taxon>Haemonchus</taxon>
    </lineage>
</organism>
<evidence type="ECO:0000313" key="4">
    <source>
        <dbReference type="WBParaSite" id="HCON_00020340-00001"/>
    </source>
</evidence>
<feature type="transmembrane region" description="Helical" evidence="1">
    <location>
        <begin position="109"/>
        <end position="128"/>
    </location>
</feature>
<dbReference type="InterPro" id="IPR003887">
    <property type="entry name" value="LEM_dom"/>
</dbReference>
<dbReference type="WBParaSite" id="HCON_00020340-00001">
    <property type="protein sequence ID" value="HCON_00020340-00001"/>
    <property type="gene ID" value="HCON_00020340"/>
</dbReference>
<accession>A0A7I4XYF5</accession>
<feature type="domain" description="LEM" evidence="2">
    <location>
        <begin position="1"/>
        <end position="44"/>
    </location>
</feature>
<keyword evidence="1" id="KW-0812">Transmembrane</keyword>
<reference evidence="4" key="1">
    <citation type="submission" date="2020-12" db="UniProtKB">
        <authorList>
            <consortium name="WormBaseParasite"/>
        </authorList>
    </citation>
    <scope>IDENTIFICATION</scope>
    <source>
        <strain evidence="4">MHco3</strain>
    </source>
</reference>
<dbReference type="Proteomes" id="UP000025227">
    <property type="component" value="Unplaced"/>
</dbReference>
<dbReference type="SMART" id="SM00540">
    <property type="entry name" value="LEM"/>
    <property type="match status" value="1"/>
</dbReference>
<proteinExistence type="predicted"/>
<dbReference type="SUPFAM" id="SSF63451">
    <property type="entry name" value="LEM domain"/>
    <property type="match status" value="1"/>
</dbReference>
<evidence type="ECO:0000259" key="2">
    <source>
        <dbReference type="PROSITE" id="PS50954"/>
    </source>
</evidence>
<sequence>MELEDLPDNEIRQRLIALGQNVGPLTPTTRAVHIKKLRNLMAMQGENAITVHEPTPPPSYSSGDGTNQLEIMDSEPILEDDQPLTQLRAPLEVSETPRASKVVAPQPRVSAIMIVVVLMALVVFVFYLSDRVHRQTAGGAADEEL</sequence>
<evidence type="ECO:0000256" key="1">
    <source>
        <dbReference type="SAM" id="Phobius"/>
    </source>
</evidence>
<dbReference type="OMA" id="MSETPHM"/>
<dbReference type="PROSITE" id="PS50954">
    <property type="entry name" value="LEM"/>
    <property type="match status" value="1"/>
</dbReference>
<dbReference type="Gene3D" id="1.10.720.40">
    <property type="match status" value="1"/>
</dbReference>